<dbReference type="GeneID" id="6084752"/>
<dbReference type="HOGENOM" id="CLU_180939_0_0_1"/>
<dbReference type="AlphaFoldDB" id="B0DYX7"/>
<evidence type="ECO:0000313" key="1">
    <source>
        <dbReference type="EMBL" id="EDR00222.1"/>
    </source>
</evidence>
<dbReference type="Proteomes" id="UP000001194">
    <property type="component" value="Unassembled WGS sequence"/>
</dbReference>
<organism evidence="2">
    <name type="scientific">Laccaria bicolor (strain S238N-H82 / ATCC MYA-4686)</name>
    <name type="common">Bicoloured deceiver</name>
    <name type="synonym">Laccaria laccata var. bicolor</name>
    <dbReference type="NCBI Taxonomy" id="486041"/>
    <lineage>
        <taxon>Eukaryota</taxon>
        <taxon>Fungi</taxon>
        <taxon>Dikarya</taxon>
        <taxon>Basidiomycota</taxon>
        <taxon>Agaricomycotina</taxon>
        <taxon>Agaricomycetes</taxon>
        <taxon>Agaricomycetidae</taxon>
        <taxon>Agaricales</taxon>
        <taxon>Agaricineae</taxon>
        <taxon>Hydnangiaceae</taxon>
        <taxon>Laccaria</taxon>
    </lineage>
</organism>
<dbReference type="EMBL" id="DS547152">
    <property type="protein sequence ID" value="EDR00222.1"/>
    <property type="molecule type" value="Genomic_DNA"/>
</dbReference>
<name>B0DYX7_LACBS</name>
<accession>B0DYX7</accession>
<dbReference type="KEGG" id="lbc:LACBIDRAFT_314635"/>
<proteinExistence type="predicted"/>
<dbReference type="InParanoid" id="B0DYX7"/>
<dbReference type="OrthoDB" id="2847449at2759"/>
<protein>
    <submittedName>
        <fullName evidence="1">Predicted protein</fullName>
    </submittedName>
</protein>
<keyword evidence="2" id="KW-1185">Reference proteome</keyword>
<dbReference type="RefSeq" id="XP_001889131.1">
    <property type="nucleotide sequence ID" value="XM_001889096.1"/>
</dbReference>
<reference evidence="1 2" key="1">
    <citation type="journal article" date="2008" name="Nature">
        <title>The genome of Laccaria bicolor provides insights into mycorrhizal symbiosis.</title>
        <authorList>
            <person name="Martin F."/>
            <person name="Aerts A."/>
            <person name="Ahren D."/>
            <person name="Brun A."/>
            <person name="Danchin E.G.J."/>
            <person name="Duchaussoy F."/>
            <person name="Gibon J."/>
            <person name="Kohler A."/>
            <person name="Lindquist E."/>
            <person name="Pereda V."/>
            <person name="Salamov A."/>
            <person name="Shapiro H.J."/>
            <person name="Wuyts J."/>
            <person name="Blaudez D."/>
            <person name="Buee M."/>
            <person name="Brokstein P."/>
            <person name="Canbaeck B."/>
            <person name="Cohen D."/>
            <person name="Courty P.E."/>
            <person name="Coutinho P.M."/>
            <person name="Delaruelle C."/>
            <person name="Detter J.C."/>
            <person name="Deveau A."/>
            <person name="DiFazio S."/>
            <person name="Duplessis S."/>
            <person name="Fraissinet-Tachet L."/>
            <person name="Lucic E."/>
            <person name="Frey-Klett P."/>
            <person name="Fourrey C."/>
            <person name="Feussner I."/>
            <person name="Gay G."/>
            <person name="Grimwood J."/>
            <person name="Hoegger P.J."/>
            <person name="Jain P."/>
            <person name="Kilaru S."/>
            <person name="Labbe J."/>
            <person name="Lin Y.C."/>
            <person name="Legue V."/>
            <person name="Le Tacon F."/>
            <person name="Marmeisse R."/>
            <person name="Melayah D."/>
            <person name="Montanini B."/>
            <person name="Muratet M."/>
            <person name="Nehls U."/>
            <person name="Niculita-Hirzel H."/>
            <person name="Oudot-Le Secq M.P."/>
            <person name="Peter M."/>
            <person name="Quesneville H."/>
            <person name="Rajashekar B."/>
            <person name="Reich M."/>
            <person name="Rouhier N."/>
            <person name="Schmutz J."/>
            <person name="Yin T."/>
            <person name="Chalot M."/>
            <person name="Henrissat B."/>
            <person name="Kuees U."/>
            <person name="Lucas S."/>
            <person name="Van de Peer Y."/>
            <person name="Podila G.K."/>
            <person name="Polle A."/>
            <person name="Pukkila P.J."/>
            <person name="Richardson P.M."/>
            <person name="Rouze P."/>
            <person name="Sanders I.R."/>
            <person name="Stajich J.E."/>
            <person name="Tunlid A."/>
            <person name="Tuskan G."/>
            <person name="Grigoriev I.V."/>
        </authorList>
    </citation>
    <scope>NUCLEOTIDE SEQUENCE [LARGE SCALE GENOMIC DNA]</scope>
    <source>
        <strain evidence="2">S238N-H82 / ATCC MYA-4686</strain>
    </source>
</reference>
<gene>
    <name evidence="1" type="ORF">LACBIDRAFT_314635</name>
</gene>
<evidence type="ECO:0000313" key="2">
    <source>
        <dbReference type="Proteomes" id="UP000001194"/>
    </source>
</evidence>
<sequence>MSDEYTTGSYWMEMLKAHNWMPWKRQMMAVLRDLGLEKYIAKDRCDEKWAEGDAKVQTRIELTISDAEMIHISGAMTAQEMWDQLTMVKESNSRLGVLAT</sequence>